<protein>
    <submittedName>
        <fullName evidence="1">Uncharacterized protein</fullName>
    </submittedName>
</protein>
<reference evidence="1 2" key="1">
    <citation type="submission" date="2019-08" db="EMBL/GenBank/DDBJ databases">
        <authorList>
            <person name="Seo M.-J."/>
        </authorList>
    </citation>
    <scope>NUCLEOTIDE SEQUENCE [LARGE SCALE GENOMIC DNA]</scope>
    <source>
        <strain evidence="1 2">KIGAM108</strain>
    </source>
</reference>
<name>A0A5D6UW20_9BACT</name>
<evidence type="ECO:0000313" key="1">
    <source>
        <dbReference type="EMBL" id="TYZ07088.1"/>
    </source>
</evidence>
<comment type="caution">
    <text evidence="1">The sequence shown here is derived from an EMBL/GenBank/DDBJ whole genome shotgun (WGS) entry which is preliminary data.</text>
</comment>
<proteinExistence type="predicted"/>
<accession>A0A5D6UW20</accession>
<sequence length="197" mass="22923">MESVLACVIHEAENLSEISATIEDKELIAARLDALVSEAAKSRVAFIRRQLHGDAAEDLFQQWREQWGIPVFRENLVSISDFENGFMWRFRDHTTSWSDNQVAQEWFLTSLEAQTITQYEFWSCDNGPEECIDKVTGTYKQILEKLLAEGVYEVLISPVFTDEELKDYIEQYDEDEQDFSIEEVIEDYISQNPNFVT</sequence>
<evidence type="ECO:0000313" key="2">
    <source>
        <dbReference type="Proteomes" id="UP000322791"/>
    </source>
</evidence>
<dbReference type="RefSeq" id="WP_149072106.1">
    <property type="nucleotide sequence ID" value="NZ_VTHL01000019.1"/>
</dbReference>
<gene>
    <name evidence="1" type="ORF">FY528_16410</name>
</gene>
<organism evidence="1 2">
    <name type="scientific">Hymenobacter lutimineralis</name>
    <dbReference type="NCBI Taxonomy" id="2606448"/>
    <lineage>
        <taxon>Bacteria</taxon>
        <taxon>Pseudomonadati</taxon>
        <taxon>Bacteroidota</taxon>
        <taxon>Cytophagia</taxon>
        <taxon>Cytophagales</taxon>
        <taxon>Hymenobacteraceae</taxon>
        <taxon>Hymenobacter</taxon>
    </lineage>
</organism>
<dbReference type="Proteomes" id="UP000322791">
    <property type="component" value="Unassembled WGS sequence"/>
</dbReference>
<dbReference type="EMBL" id="VTHL01000019">
    <property type="protein sequence ID" value="TYZ07088.1"/>
    <property type="molecule type" value="Genomic_DNA"/>
</dbReference>
<keyword evidence="2" id="KW-1185">Reference proteome</keyword>
<dbReference type="AlphaFoldDB" id="A0A5D6UW20"/>